<feature type="domain" description="Fatty acid hydroxylase" evidence="6">
    <location>
        <begin position="109"/>
        <end position="243"/>
    </location>
</feature>
<sequence length="261" mass="30750">MLFFSSTAAAAGSHYLSSLVLLTVRYLVFAGVAYAVFWVWRREKWQHRRIQPKFPERKHIDTEIKYSLLTCLIFAMVGVSIFVAKQHGYTLMYSKISDYGWLYFVFSLLVAIVAHDTYFYWTHRFMHIPAVFRHVHRVHHLSHNPSPWASFSFHPLEAVIEAGIVPLLVFVLPIHPLTLGIFMVYQMGMNVLGHLGYEPYPQHFLRSRWGRLHNTSTHHNMHHQLVKCNYGLYFNWWDRLMGTNHAKYPERFEKAAGSKER</sequence>
<organism evidence="7 8">
    <name type="scientific">Hymenobacter defluvii</name>
    <dbReference type="NCBI Taxonomy" id="2054411"/>
    <lineage>
        <taxon>Bacteria</taxon>
        <taxon>Pseudomonadati</taxon>
        <taxon>Bacteroidota</taxon>
        <taxon>Cytophagia</taxon>
        <taxon>Cytophagales</taxon>
        <taxon>Hymenobacteraceae</taxon>
        <taxon>Hymenobacter</taxon>
    </lineage>
</organism>
<dbReference type="EMBL" id="JAGETX010000004">
    <property type="protein sequence ID" value="MBO3270978.1"/>
    <property type="molecule type" value="Genomic_DNA"/>
</dbReference>
<evidence type="ECO:0000256" key="5">
    <source>
        <dbReference type="SAM" id="Phobius"/>
    </source>
</evidence>
<keyword evidence="4 5" id="KW-0472">Membrane</keyword>
<evidence type="ECO:0000256" key="2">
    <source>
        <dbReference type="ARBA" id="ARBA00022692"/>
    </source>
</evidence>
<evidence type="ECO:0000256" key="4">
    <source>
        <dbReference type="ARBA" id="ARBA00023136"/>
    </source>
</evidence>
<dbReference type="RefSeq" id="WP_208307452.1">
    <property type="nucleotide sequence ID" value="NZ_JAGETX010000004.1"/>
</dbReference>
<evidence type="ECO:0000313" key="8">
    <source>
        <dbReference type="Proteomes" id="UP000670527"/>
    </source>
</evidence>
<feature type="transmembrane region" description="Helical" evidence="5">
    <location>
        <begin position="164"/>
        <end position="185"/>
    </location>
</feature>
<keyword evidence="3 5" id="KW-1133">Transmembrane helix</keyword>
<keyword evidence="2 5" id="KW-0812">Transmembrane</keyword>
<dbReference type="PANTHER" id="PTHR11863">
    <property type="entry name" value="STEROL DESATURASE"/>
    <property type="match status" value="1"/>
</dbReference>
<comment type="caution">
    <text evidence="7">The sequence shown here is derived from an EMBL/GenBank/DDBJ whole genome shotgun (WGS) entry which is preliminary data.</text>
</comment>
<name>A0ABS3TBF5_9BACT</name>
<evidence type="ECO:0000259" key="6">
    <source>
        <dbReference type="Pfam" id="PF04116"/>
    </source>
</evidence>
<evidence type="ECO:0000313" key="7">
    <source>
        <dbReference type="EMBL" id="MBO3270978.1"/>
    </source>
</evidence>
<dbReference type="Pfam" id="PF04116">
    <property type="entry name" value="FA_hydroxylase"/>
    <property type="match status" value="1"/>
</dbReference>
<feature type="transmembrane region" description="Helical" evidence="5">
    <location>
        <begin position="20"/>
        <end position="40"/>
    </location>
</feature>
<reference evidence="7 8" key="1">
    <citation type="submission" date="2021-03" db="EMBL/GenBank/DDBJ databases">
        <authorList>
            <person name="Kim M.K."/>
        </authorList>
    </citation>
    <scope>NUCLEOTIDE SEQUENCE [LARGE SCALE GENOMIC DNA]</scope>
    <source>
        <strain evidence="7 8">BT507</strain>
    </source>
</reference>
<feature type="transmembrane region" description="Helical" evidence="5">
    <location>
        <begin position="99"/>
        <end position="121"/>
    </location>
</feature>
<accession>A0ABS3TBF5</accession>
<dbReference type="Proteomes" id="UP000670527">
    <property type="component" value="Unassembled WGS sequence"/>
</dbReference>
<evidence type="ECO:0000256" key="1">
    <source>
        <dbReference type="ARBA" id="ARBA00004370"/>
    </source>
</evidence>
<dbReference type="InterPro" id="IPR050307">
    <property type="entry name" value="Sterol_Desaturase_Related"/>
</dbReference>
<keyword evidence="8" id="KW-1185">Reference proteome</keyword>
<dbReference type="InterPro" id="IPR006694">
    <property type="entry name" value="Fatty_acid_hydroxylase"/>
</dbReference>
<protein>
    <submittedName>
        <fullName evidence="7">Sterol desaturase family protein</fullName>
    </submittedName>
</protein>
<feature type="transmembrane region" description="Helical" evidence="5">
    <location>
        <begin position="66"/>
        <end position="84"/>
    </location>
</feature>
<proteinExistence type="predicted"/>
<gene>
    <name evidence="7" type="ORF">J4D97_09990</name>
</gene>
<evidence type="ECO:0000256" key="3">
    <source>
        <dbReference type="ARBA" id="ARBA00022989"/>
    </source>
</evidence>
<comment type="subcellular location">
    <subcellularLocation>
        <location evidence="1">Membrane</location>
    </subcellularLocation>
</comment>